<feature type="region of interest" description="Disordered" evidence="8">
    <location>
        <begin position="328"/>
        <end position="356"/>
    </location>
</feature>
<evidence type="ECO:0000313" key="12">
    <source>
        <dbReference type="Proteomes" id="UP000503540"/>
    </source>
</evidence>
<feature type="binding site" evidence="7">
    <location>
        <position position="45"/>
    </location>
    <ligand>
        <name>ATP</name>
        <dbReference type="ChEBI" id="CHEBI:30616"/>
    </ligand>
</feature>
<keyword evidence="12" id="KW-1185">Reference proteome</keyword>
<feature type="compositionally biased region" description="Acidic residues" evidence="8">
    <location>
        <begin position="329"/>
        <end position="338"/>
    </location>
</feature>
<keyword evidence="9" id="KW-0812">Transmembrane</keyword>
<proteinExistence type="predicted"/>
<evidence type="ECO:0000256" key="9">
    <source>
        <dbReference type="SAM" id="Phobius"/>
    </source>
</evidence>
<dbReference type="Gene3D" id="3.30.200.20">
    <property type="entry name" value="Phosphorylase Kinase, domain 1"/>
    <property type="match status" value="1"/>
</dbReference>
<feature type="region of interest" description="Disordered" evidence="8">
    <location>
        <begin position="282"/>
        <end position="305"/>
    </location>
</feature>
<dbReference type="PROSITE" id="PS00107">
    <property type="entry name" value="PROTEIN_KINASE_ATP"/>
    <property type="match status" value="1"/>
</dbReference>
<dbReference type="RefSeq" id="WP_167477296.1">
    <property type="nucleotide sequence ID" value="NZ_CP046172.1"/>
</dbReference>
<keyword evidence="3" id="KW-0808">Transferase</keyword>
<dbReference type="Gene3D" id="1.10.510.10">
    <property type="entry name" value="Transferase(Phosphotransferase) domain 1"/>
    <property type="match status" value="1"/>
</dbReference>
<dbReference type="InterPro" id="IPR000719">
    <property type="entry name" value="Prot_kinase_dom"/>
</dbReference>
<dbReference type="FunFam" id="1.10.510.10:FF:000021">
    <property type="entry name" value="Serine/threonine protein kinase"/>
    <property type="match status" value="1"/>
</dbReference>
<evidence type="ECO:0000313" key="11">
    <source>
        <dbReference type="EMBL" id="QIS14969.1"/>
    </source>
</evidence>
<dbReference type="PROSITE" id="PS00108">
    <property type="entry name" value="PROTEIN_KINASE_ST"/>
    <property type="match status" value="1"/>
</dbReference>
<dbReference type="GO" id="GO:0005524">
    <property type="term" value="F:ATP binding"/>
    <property type="evidence" value="ECO:0007669"/>
    <property type="project" value="UniProtKB-UniRule"/>
</dbReference>
<dbReference type="GO" id="GO:0004674">
    <property type="term" value="F:protein serine/threonine kinase activity"/>
    <property type="evidence" value="ECO:0007669"/>
    <property type="project" value="UniProtKB-KW"/>
</dbReference>
<feature type="transmembrane region" description="Helical" evidence="9">
    <location>
        <begin position="362"/>
        <end position="384"/>
    </location>
</feature>
<keyword evidence="9" id="KW-1133">Transmembrane helix</keyword>
<keyword evidence="5 11" id="KW-0418">Kinase</keyword>
<keyword evidence="9" id="KW-0472">Membrane</keyword>
<evidence type="ECO:0000256" key="2">
    <source>
        <dbReference type="ARBA" id="ARBA00022527"/>
    </source>
</evidence>
<evidence type="ECO:0000259" key="10">
    <source>
        <dbReference type="PROSITE" id="PS50011"/>
    </source>
</evidence>
<protein>
    <recommendedName>
        <fullName evidence="1">non-specific serine/threonine protein kinase</fullName>
        <ecNumber evidence="1">2.7.11.1</ecNumber>
    </recommendedName>
</protein>
<evidence type="ECO:0000256" key="1">
    <source>
        <dbReference type="ARBA" id="ARBA00012513"/>
    </source>
</evidence>
<dbReference type="SUPFAM" id="SSF56112">
    <property type="entry name" value="Protein kinase-like (PK-like)"/>
    <property type="match status" value="1"/>
</dbReference>
<evidence type="ECO:0000256" key="7">
    <source>
        <dbReference type="PROSITE-ProRule" id="PRU10141"/>
    </source>
</evidence>
<dbReference type="InterPro" id="IPR017441">
    <property type="entry name" value="Protein_kinase_ATP_BS"/>
</dbReference>
<evidence type="ECO:0000256" key="4">
    <source>
        <dbReference type="ARBA" id="ARBA00022741"/>
    </source>
</evidence>
<name>A0A6G9YNU6_9NOCA</name>
<dbReference type="Pfam" id="PF00069">
    <property type="entry name" value="Pkinase"/>
    <property type="match status" value="1"/>
</dbReference>
<keyword evidence="6 7" id="KW-0067">ATP-binding</keyword>
<evidence type="ECO:0000256" key="3">
    <source>
        <dbReference type="ARBA" id="ARBA00022679"/>
    </source>
</evidence>
<dbReference type="CDD" id="cd14014">
    <property type="entry name" value="STKc_PknB_like"/>
    <property type="match status" value="1"/>
</dbReference>
<dbReference type="EMBL" id="CP046172">
    <property type="protein sequence ID" value="QIS14969.1"/>
    <property type="molecule type" value="Genomic_DNA"/>
</dbReference>
<sequence>MTDRHPLAVGSQFGPYRLDRLIGRGGMGEVFEAYDTVKDRTVALKVLPDRLADDPVYRERFRREAHAAARLSEPHVIPIHDYGEIDGRLYLDMRLVDGTSLRTLLREGPLPPARAVALVAQVASALDAAHTDGLVHRDVKPDNILVTPEDFAYLADFGIAHSTGRTALTKSGSAIGSYHYMAPERFAPGAVTAAVDVYALACVLYECLTGTQAYPADSEAQLVRAHMFDPAPRPSQLLAAGSPDFDTVITRGLAKLPRQRYRTAGALAAAARAALAKTSSARTEAEVPVDISPHGAETVESDPAPAEFGGALFDDHLLERLLAAHPADDADEHTDDEISNGVTGSDQLPDPTEAPRKPRRGLGLLALLIALILAVATDLGVWLVTDRPVTGIAAADGSALRGPDIDLLLAIGPIGYKRTNCSHAQPDSWSISILFCAANPRAGMPEAQFHRFRGLDQLQAYFQQFRELFHTMNCPNDPPGPDGPSLANGQTVGRKACYGIRTSDPAAPRPAMILTNESALAVAEYQWAGPGELINRDYIAANNGWQFVPIDNVPDPDRFSAADDVLFARLTPDFTTMNCLHADPAANLVNAMVVCATPADFPGANFYGFPDQRSASQVYQNDRAQFGGHTCAGATDDGWRRGDRPVGHFFCYPNDDPRIGSRTCLFAFDDRQLFAARFCTALAKDPGTAPKTEAELSGWFGQHFS</sequence>
<reference evidence="11 12" key="1">
    <citation type="journal article" date="2019" name="ACS Chem. Biol.">
        <title>Identification and Mobilization of a Cryptic Antibiotic Biosynthesis Gene Locus from a Human-Pathogenic Nocardia Isolate.</title>
        <authorList>
            <person name="Herisse M."/>
            <person name="Ishida K."/>
            <person name="Porter J.L."/>
            <person name="Howden B."/>
            <person name="Hertweck C."/>
            <person name="Stinear T.P."/>
            <person name="Pidot S.J."/>
        </authorList>
    </citation>
    <scope>NUCLEOTIDE SEQUENCE [LARGE SCALE GENOMIC DNA]</scope>
    <source>
        <strain evidence="11 12">AUSMDU00012717</strain>
    </source>
</reference>
<dbReference type="SMART" id="SM00220">
    <property type="entry name" value="S_TKc"/>
    <property type="match status" value="1"/>
</dbReference>
<dbReference type="PROSITE" id="PS50011">
    <property type="entry name" value="PROTEIN_KINASE_DOM"/>
    <property type="match status" value="1"/>
</dbReference>
<keyword evidence="2" id="KW-0723">Serine/threonine-protein kinase</keyword>
<evidence type="ECO:0000256" key="6">
    <source>
        <dbReference type="ARBA" id="ARBA00022840"/>
    </source>
</evidence>
<feature type="domain" description="Protein kinase" evidence="10">
    <location>
        <begin position="16"/>
        <end position="275"/>
    </location>
</feature>
<gene>
    <name evidence="11" type="ORF">F5544_35695</name>
</gene>
<organism evidence="11 12">
    <name type="scientific">Nocardia arthritidis</name>
    <dbReference type="NCBI Taxonomy" id="228602"/>
    <lineage>
        <taxon>Bacteria</taxon>
        <taxon>Bacillati</taxon>
        <taxon>Actinomycetota</taxon>
        <taxon>Actinomycetes</taxon>
        <taxon>Mycobacteriales</taxon>
        <taxon>Nocardiaceae</taxon>
        <taxon>Nocardia</taxon>
    </lineage>
</organism>
<dbReference type="FunFam" id="3.30.200.20:FF:000348">
    <property type="entry name" value="Serine/threonine protein kinase"/>
    <property type="match status" value="1"/>
</dbReference>
<dbReference type="InterPro" id="IPR011009">
    <property type="entry name" value="Kinase-like_dom_sf"/>
</dbReference>
<keyword evidence="4 7" id="KW-0547">Nucleotide-binding</keyword>
<dbReference type="PANTHER" id="PTHR43289">
    <property type="entry name" value="MITOGEN-ACTIVATED PROTEIN KINASE KINASE KINASE 20-RELATED"/>
    <property type="match status" value="1"/>
</dbReference>
<dbReference type="EC" id="2.7.11.1" evidence="1"/>
<accession>A0A6G9YNU6</accession>
<evidence type="ECO:0000256" key="8">
    <source>
        <dbReference type="SAM" id="MobiDB-lite"/>
    </source>
</evidence>
<dbReference type="InterPro" id="IPR008271">
    <property type="entry name" value="Ser/Thr_kinase_AS"/>
</dbReference>
<dbReference type="KEGG" id="nah:F5544_35695"/>
<dbReference type="Proteomes" id="UP000503540">
    <property type="component" value="Chromosome"/>
</dbReference>
<dbReference type="PANTHER" id="PTHR43289:SF6">
    <property type="entry name" value="SERINE_THREONINE-PROTEIN KINASE NEKL-3"/>
    <property type="match status" value="1"/>
</dbReference>
<dbReference type="AlphaFoldDB" id="A0A6G9YNU6"/>
<evidence type="ECO:0000256" key="5">
    <source>
        <dbReference type="ARBA" id="ARBA00022777"/>
    </source>
</evidence>